<dbReference type="GO" id="GO:0032259">
    <property type="term" value="P:methylation"/>
    <property type="evidence" value="ECO:0007669"/>
    <property type="project" value="UniProtKB-KW"/>
</dbReference>
<dbReference type="InterPro" id="IPR018117">
    <property type="entry name" value="C5_DNA_meth_AS"/>
</dbReference>
<comment type="subcellular location">
    <subcellularLocation>
        <location evidence="1">Nucleus</location>
    </subcellularLocation>
</comment>
<dbReference type="SUPFAM" id="SSF53335">
    <property type="entry name" value="S-adenosyl-L-methionine-dependent methyltransferases"/>
    <property type="match status" value="1"/>
</dbReference>
<accession>A0AA41SJZ4</accession>
<evidence type="ECO:0000256" key="3">
    <source>
        <dbReference type="ARBA" id="ARBA00022603"/>
    </source>
</evidence>
<protein>
    <recommendedName>
        <fullName evidence="2">DNA (cytosine-5-)-methyltransferase</fullName>
        <ecNumber evidence="2">2.1.1.37</ecNumber>
    </recommendedName>
</protein>
<sequence length="418" mass="46693">MVGNQDDSDSSFNWSQDEDEPCFSSHDSNFMTPSEAGVCGAEGSTSNQARSNAIIHFSAMGFAEDLVIKIIDESGEENPDAILETLLAYTAPEECAPQDEPVYSYPNSLDMDWNTSDDLSDFSDADSCLQNELEPSPEMKMMQLVEMGYSTDIVSAAIDSCDPDTCFEELMDYISAAQMAETTSNHLVELPHALPDVKKKKPALPQTSRWWPSWDTRSKLNCLLTVMGSATETDRVRKHLEGCGTYPPETIRKLVLKQCRKWNFVWTGYNRVAPLDTVAYHLSVLKNLFPNGISVLSLFSGIGGAEVALHRLGIRLNFVVAVEKCEENRYIFKGWWENTEQQGILIDDITDVKMLTTEKLQKLVEYYGGFDLIIGGSPCNNLSGSNRLHRDGLQGSHSVLFFEFCRILETVRGLMNPN</sequence>
<evidence type="ECO:0000256" key="6">
    <source>
        <dbReference type="ARBA" id="ARBA00022737"/>
    </source>
</evidence>
<evidence type="ECO:0000256" key="4">
    <source>
        <dbReference type="ARBA" id="ARBA00022679"/>
    </source>
</evidence>
<evidence type="ECO:0000313" key="12">
    <source>
        <dbReference type="EMBL" id="MCL7038097.1"/>
    </source>
</evidence>
<keyword evidence="7" id="KW-0238">DNA-binding</keyword>
<dbReference type="PANTHER" id="PTHR23068">
    <property type="entry name" value="DNA CYTOSINE-5- -METHYLTRANSFERASE 3-RELATED"/>
    <property type="match status" value="1"/>
</dbReference>
<keyword evidence="13" id="KW-1185">Reference proteome</keyword>
<evidence type="ECO:0000256" key="8">
    <source>
        <dbReference type="ARBA" id="ARBA00023242"/>
    </source>
</evidence>
<dbReference type="GO" id="GO:0005634">
    <property type="term" value="C:nucleus"/>
    <property type="evidence" value="ECO:0007669"/>
    <property type="project" value="UniProtKB-SubCell"/>
</dbReference>
<comment type="caution">
    <text evidence="12">The sequence shown here is derived from an EMBL/GenBank/DDBJ whole genome shotgun (WGS) entry which is preliminary data.</text>
</comment>
<dbReference type="PROSITE" id="PS00094">
    <property type="entry name" value="C5_MTASE_1"/>
    <property type="match status" value="1"/>
</dbReference>
<name>A0AA41SJZ4_PAPNU</name>
<proteinExistence type="inferred from homology"/>
<dbReference type="InterPro" id="IPR001525">
    <property type="entry name" value="C5_MeTfrase"/>
</dbReference>
<dbReference type="InterPro" id="IPR030380">
    <property type="entry name" value="SAM_MeTfrase_DRM"/>
</dbReference>
<organism evidence="12 13">
    <name type="scientific">Papaver nudicaule</name>
    <name type="common">Iceland poppy</name>
    <dbReference type="NCBI Taxonomy" id="74823"/>
    <lineage>
        <taxon>Eukaryota</taxon>
        <taxon>Viridiplantae</taxon>
        <taxon>Streptophyta</taxon>
        <taxon>Embryophyta</taxon>
        <taxon>Tracheophyta</taxon>
        <taxon>Spermatophyta</taxon>
        <taxon>Magnoliopsida</taxon>
        <taxon>Ranunculales</taxon>
        <taxon>Papaveraceae</taxon>
        <taxon>Papaveroideae</taxon>
        <taxon>Papaver</taxon>
    </lineage>
</organism>
<dbReference type="PROSITE" id="PS51679">
    <property type="entry name" value="SAM_MT_C5"/>
    <property type="match status" value="1"/>
</dbReference>
<dbReference type="Gene3D" id="1.10.8.10">
    <property type="entry name" value="DNA helicase RuvA subunit, C-terminal domain"/>
    <property type="match status" value="1"/>
</dbReference>
<keyword evidence="3 9" id="KW-0489">Methyltransferase</keyword>
<gene>
    <name evidence="12" type="ORF">MKW94_005046</name>
</gene>
<comment type="similarity">
    <text evidence="9">Belongs to the class I-like SAM-binding methyltransferase superfamily. C5-methyltransferase family.</text>
</comment>
<evidence type="ECO:0000256" key="7">
    <source>
        <dbReference type="ARBA" id="ARBA00023125"/>
    </source>
</evidence>
<evidence type="ECO:0000256" key="9">
    <source>
        <dbReference type="PROSITE-ProRule" id="PRU01016"/>
    </source>
</evidence>
<dbReference type="InterPro" id="IPR029063">
    <property type="entry name" value="SAM-dependent_MTases_sf"/>
</dbReference>
<evidence type="ECO:0000256" key="2">
    <source>
        <dbReference type="ARBA" id="ARBA00011975"/>
    </source>
</evidence>
<dbReference type="GO" id="GO:0003886">
    <property type="term" value="F:DNA (cytosine-5-)-methyltransferase activity"/>
    <property type="evidence" value="ECO:0007669"/>
    <property type="project" value="UniProtKB-EC"/>
</dbReference>
<dbReference type="PROSITE" id="PS51680">
    <property type="entry name" value="SAM_MT_DRM"/>
    <property type="match status" value="1"/>
</dbReference>
<dbReference type="PANTHER" id="PTHR23068:SF25">
    <property type="entry name" value="DNA (CYTOSINE-5)-METHYLTRANSFERASE DRM2"/>
    <property type="match status" value="1"/>
</dbReference>
<dbReference type="EC" id="2.1.1.37" evidence="2"/>
<feature type="domain" description="SAM-dependent MTase DRM-type" evidence="11">
    <location>
        <begin position="138"/>
        <end position="418"/>
    </location>
</feature>
<dbReference type="InterPro" id="IPR050390">
    <property type="entry name" value="C5-Methyltransferase"/>
</dbReference>
<evidence type="ECO:0000256" key="10">
    <source>
        <dbReference type="SAM" id="MobiDB-lite"/>
    </source>
</evidence>
<evidence type="ECO:0000313" key="13">
    <source>
        <dbReference type="Proteomes" id="UP001177140"/>
    </source>
</evidence>
<evidence type="ECO:0000259" key="11">
    <source>
        <dbReference type="PROSITE" id="PS51680"/>
    </source>
</evidence>
<dbReference type="Gene3D" id="3.40.50.150">
    <property type="entry name" value="Vaccinia Virus protein VP39"/>
    <property type="match status" value="1"/>
</dbReference>
<dbReference type="EMBL" id="JAJJMA010186689">
    <property type="protein sequence ID" value="MCL7038097.1"/>
    <property type="molecule type" value="Genomic_DNA"/>
</dbReference>
<feature type="active site" evidence="9">
    <location>
        <position position="379"/>
    </location>
</feature>
<feature type="region of interest" description="Disordered" evidence="10">
    <location>
        <begin position="1"/>
        <end position="28"/>
    </location>
</feature>
<dbReference type="AlphaFoldDB" id="A0AA41SJZ4"/>
<keyword evidence="8" id="KW-0539">Nucleus</keyword>
<dbReference type="Pfam" id="PF00145">
    <property type="entry name" value="DNA_methylase"/>
    <property type="match status" value="1"/>
</dbReference>
<dbReference type="Proteomes" id="UP001177140">
    <property type="component" value="Unassembled WGS sequence"/>
</dbReference>
<evidence type="ECO:0000256" key="1">
    <source>
        <dbReference type="ARBA" id="ARBA00004123"/>
    </source>
</evidence>
<keyword evidence="6" id="KW-0677">Repeat</keyword>
<evidence type="ECO:0000256" key="5">
    <source>
        <dbReference type="ARBA" id="ARBA00022691"/>
    </source>
</evidence>
<keyword evidence="4 9" id="KW-0808">Transferase</keyword>
<dbReference type="GO" id="GO:0003677">
    <property type="term" value="F:DNA binding"/>
    <property type="evidence" value="ECO:0007669"/>
    <property type="project" value="UniProtKB-KW"/>
</dbReference>
<reference evidence="12" key="1">
    <citation type="submission" date="2022-03" db="EMBL/GenBank/DDBJ databases">
        <title>A functionally conserved STORR gene fusion in Papaver species that diverged 16.8 million years ago.</title>
        <authorList>
            <person name="Catania T."/>
        </authorList>
    </citation>
    <scope>NUCLEOTIDE SEQUENCE</scope>
    <source>
        <strain evidence="12">S-191538</strain>
    </source>
</reference>
<keyword evidence="5 9" id="KW-0949">S-adenosyl-L-methionine</keyword>